<feature type="non-terminal residue" evidence="1">
    <location>
        <position position="1"/>
    </location>
</feature>
<comment type="caution">
    <text evidence="1">The sequence shown here is derived from an EMBL/GenBank/DDBJ whole genome shotgun (WGS) entry which is preliminary data.</text>
</comment>
<keyword evidence="2" id="KW-1185">Reference proteome</keyword>
<reference evidence="1" key="1">
    <citation type="submission" date="2019-04" db="EMBL/GenBank/DDBJ databases">
        <title>Genome assembly of Zosterops borbonicus 15179.</title>
        <authorList>
            <person name="Leroy T."/>
            <person name="Anselmetti Y."/>
            <person name="Tilak M.-K."/>
            <person name="Nabholz B."/>
        </authorList>
    </citation>
    <scope>NUCLEOTIDE SEQUENCE</scope>
    <source>
        <strain evidence="1">HGM_15179</strain>
        <tissue evidence="1">Muscle</tissue>
    </source>
</reference>
<dbReference type="OrthoDB" id="10255512at2759"/>
<evidence type="ECO:0000313" key="2">
    <source>
        <dbReference type="Proteomes" id="UP000796761"/>
    </source>
</evidence>
<evidence type="ECO:0000313" key="1">
    <source>
        <dbReference type="EMBL" id="TRZ21860.1"/>
    </source>
</evidence>
<proteinExistence type="predicted"/>
<gene>
    <name evidence="1" type="ORF">HGM15179_005264</name>
</gene>
<feature type="non-terminal residue" evidence="1">
    <location>
        <position position="65"/>
    </location>
</feature>
<organism evidence="1 2">
    <name type="scientific">Zosterops borbonicus</name>
    <dbReference type="NCBI Taxonomy" id="364589"/>
    <lineage>
        <taxon>Eukaryota</taxon>
        <taxon>Metazoa</taxon>
        <taxon>Chordata</taxon>
        <taxon>Craniata</taxon>
        <taxon>Vertebrata</taxon>
        <taxon>Euteleostomi</taxon>
        <taxon>Archelosauria</taxon>
        <taxon>Archosauria</taxon>
        <taxon>Dinosauria</taxon>
        <taxon>Saurischia</taxon>
        <taxon>Theropoda</taxon>
        <taxon>Coelurosauria</taxon>
        <taxon>Aves</taxon>
        <taxon>Neognathae</taxon>
        <taxon>Neoaves</taxon>
        <taxon>Telluraves</taxon>
        <taxon>Australaves</taxon>
        <taxon>Passeriformes</taxon>
        <taxon>Sylvioidea</taxon>
        <taxon>Zosteropidae</taxon>
        <taxon>Zosterops</taxon>
    </lineage>
</organism>
<dbReference type="Proteomes" id="UP000796761">
    <property type="component" value="Unassembled WGS sequence"/>
</dbReference>
<dbReference type="AlphaFoldDB" id="A0A8K1LPG4"/>
<protein>
    <submittedName>
        <fullName evidence="1">Uncharacterized protein</fullName>
    </submittedName>
</protein>
<dbReference type="EMBL" id="SWJQ01000109">
    <property type="protein sequence ID" value="TRZ21860.1"/>
    <property type="molecule type" value="Genomic_DNA"/>
</dbReference>
<sequence>KPEKKIYSCPEVQCSAPAANVSPARDVPKVLTYDDLQRPVTALETKAQVLEFTFQHSKMMDVFVL</sequence>
<accession>A0A8K1LPG4</accession>
<name>A0A8K1LPG4_9PASS</name>